<accession>A0A1S3XBH5</accession>
<feature type="compositionally biased region" description="Polar residues" evidence="1">
    <location>
        <begin position="357"/>
        <end position="379"/>
    </location>
</feature>
<dbReference type="PANTHER" id="PTHR31973">
    <property type="entry name" value="POLYPROTEIN, PUTATIVE-RELATED"/>
    <property type="match status" value="1"/>
</dbReference>
<evidence type="ECO:0000256" key="1">
    <source>
        <dbReference type="SAM" id="MobiDB-lite"/>
    </source>
</evidence>
<gene>
    <name evidence="2" type="primary">LOC107763295</name>
</gene>
<evidence type="ECO:0008006" key="3">
    <source>
        <dbReference type="Google" id="ProtNLM"/>
    </source>
</evidence>
<dbReference type="KEGG" id="nta:107763295"/>
<proteinExistence type="predicted"/>
<dbReference type="AlphaFoldDB" id="A0A1S3XBH5"/>
<name>A0A1S3XBH5_TOBAC</name>
<dbReference type="RefSeq" id="XP_016437261.1">
    <property type="nucleotide sequence ID" value="XM_016581775.1"/>
</dbReference>
<feature type="region of interest" description="Disordered" evidence="1">
    <location>
        <begin position="354"/>
        <end position="379"/>
    </location>
</feature>
<evidence type="ECO:0000313" key="2">
    <source>
        <dbReference type="RefSeq" id="XP_016437261.1"/>
    </source>
</evidence>
<organism evidence="2">
    <name type="scientific">Nicotiana tabacum</name>
    <name type="common">Common tobacco</name>
    <dbReference type="NCBI Taxonomy" id="4097"/>
    <lineage>
        <taxon>Eukaryota</taxon>
        <taxon>Viridiplantae</taxon>
        <taxon>Streptophyta</taxon>
        <taxon>Embryophyta</taxon>
        <taxon>Tracheophyta</taxon>
        <taxon>Spermatophyta</taxon>
        <taxon>Magnoliopsida</taxon>
        <taxon>eudicotyledons</taxon>
        <taxon>Gunneridae</taxon>
        <taxon>Pentapetalae</taxon>
        <taxon>asterids</taxon>
        <taxon>lamiids</taxon>
        <taxon>Solanales</taxon>
        <taxon>Solanaceae</taxon>
        <taxon>Nicotianoideae</taxon>
        <taxon>Nicotianeae</taxon>
        <taxon>Nicotiana</taxon>
    </lineage>
</organism>
<protein>
    <recommendedName>
        <fullName evidence="3">Protein FAR1-RELATED SEQUENCE</fullName>
    </recommendedName>
</protein>
<reference evidence="2" key="1">
    <citation type="submission" date="2025-08" db="UniProtKB">
        <authorList>
            <consortium name="RefSeq"/>
        </authorList>
    </citation>
    <scope>IDENTIFICATION</scope>
</reference>
<dbReference type="PANTHER" id="PTHR31973:SF197">
    <property type="entry name" value="SWIM-TYPE DOMAIN-CONTAINING PROTEIN"/>
    <property type="match status" value="1"/>
</dbReference>
<dbReference type="OrthoDB" id="1432732at2759"/>
<dbReference type="PaxDb" id="4097-A0A1S3XBH5"/>
<dbReference type="STRING" id="4097.A0A1S3XBH5"/>
<sequence length="404" mass="46929">MGDYKKEFARLHDYVEMLKSTNHGTTAVIRTSTNAEPSKEVFMGIYICLEELKTGWLEGCRNIIGFDGAFLKGICKETEGEGLAIMSDMQKLLPNSEMRWCARHIWANWKQTWPGEERRKKFWQCARATFEVYFSKKVDEMDQLGGDIVQDLLKYNKKTWYRTYFKEHSKYDVVENNMYETFNSWILTARDKSIITMLEKIRIKCMERMNSMREFSRKWVGDISPMDMKMLGDNAQRAAKCEVKFDGETGYEIQDGPYKHIVDFRRCSCTCRSWEDTYLKAYIIFIQPLTSMNLWPKSTLPAIEPPVITAMLGRPKKKRRKPIDEPKKKFGKGTRIGRQMRYFLCKTLGHNKKECPSTRNQGGSAGTSSIGDETTENASSTEACGILELVKVHQQQQLDQQQQL</sequence>